<dbReference type="STRING" id="658196.A0A397STA6"/>
<name>A0A397STA6_9GLOM</name>
<evidence type="ECO:0000313" key="1">
    <source>
        <dbReference type="EMBL" id="RIA89390.1"/>
    </source>
</evidence>
<protein>
    <recommendedName>
        <fullName evidence="3">MULE transposase domain-containing protein</fullName>
    </recommendedName>
</protein>
<evidence type="ECO:0000313" key="2">
    <source>
        <dbReference type="Proteomes" id="UP000265703"/>
    </source>
</evidence>
<evidence type="ECO:0008006" key="3">
    <source>
        <dbReference type="Google" id="ProtNLM"/>
    </source>
</evidence>
<dbReference type="Proteomes" id="UP000265703">
    <property type="component" value="Unassembled WGS sequence"/>
</dbReference>
<dbReference type="AlphaFoldDB" id="A0A397STA6"/>
<reference evidence="1 2" key="1">
    <citation type="submission" date="2018-06" db="EMBL/GenBank/DDBJ databases">
        <title>Comparative genomics reveals the genomic features of Rhizophagus irregularis, R. cerebriforme, R. diaphanum and Gigaspora rosea, and their symbiotic lifestyle signature.</title>
        <authorList>
            <person name="Morin E."/>
            <person name="San Clemente H."/>
            <person name="Chen E.C.H."/>
            <person name="De La Providencia I."/>
            <person name="Hainaut M."/>
            <person name="Kuo A."/>
            <person name="Kohler A."/>
            <person name="Murat C."/>
            <person name="Tang N."/>
            <person name="Roy S."/>
            <person name="Loubradou J."/>
            <person name="Henrissat B."/>
            <person name="Grigoriev I.V."/>
            <person name="Corradi N."/>
            <person name="Roux C."/>
            <person name="Martin F.M."/>
        </authorList>
    </citation>
    <scope>NUCLEOTIDE SEQUENCE [LARGE SCALE GENOMIC DNA]</scope>
    <source>
        <strain evidence="1 2">DAOM 227022</strain>
    </source>
</reference>
<keyword evidence="2" id="KW-1185">Reference proteome</keyword>
<accession>A0A397STA6</accession>
<dbReference type="EMBL" id="QKYT01000221">
    <property type="protein sequence ID" value="RIA89390.1"/>
    <property type="molecule type" value="Genomic_DNA"/>
</dbReference>
<proteinExistence type="predicted"/>
<organism evidence="1 2">
    <name type="scientific">Glomus cerebriforme</name>
    <dbReference type="NCBI Taxonomy" id="658196"/>
    <lineage>
        <taxon>Eukaryota</taxon>
        <taxon>Fungi</taxon>
        <taxon>Fungi incertae sedis</taxon>
        <taxon>Mucoromycota</taxon>
        <taxon>Glomeromycotina</taxon>
        <taxon>Glomeromycetes</taxon>
        <taxon>Glomerales</taxon>
        <taxon>Glomeraceae</taxon>
        <taxon>Glomus</taxon>
    </lineage>
</organism>
<dbReference type="OrthoDB" id="2417292at2759"/>
<gene>
    <name evidence="1" type="ORF">C1645_824919</name>
</gene>
<sequence>MLMVILWLIEDQHHLQSIANHNHAAEASHVNVVKKLQSLESLIIPENMQKTLDSSDFLIKDSTIGHDRILLFTTVTNINHLDHSFFWIMDGTFKTVPTLFKQLYTIHGCDLINFSDEQEIYLQPQFILTDFEQAAINAIHAKFQDTSGLTVRYETDETFSLLIHHIPALAFLPPDEIPIVFDELKTNMPVEANEIIEWFEHYYIRDRVRYTSRSGNVVQSAPIFPPSLWSVTDNIEYAFLQTQNSVEAWHRRWEILVGGAYVGVFKIIIEIQKEQNQVQLEAESILRGLSRNLTKRKNCEHESRIQILYNDQEIGQLWIFLGILPTIFHFKYYYNNCS</sequence>
<comment type="caution">
    <text evidence="1">The sequence shown here is derived from an EMBL/GenBank/DDBJ whole genome shotgun (WGS) entry which is preliminary data.</text>
</comment>